<dbReference type="GO" id="GO:0042752">
    <property type="term" value="P:regulation of circadian rhythm"/>
    <property type="evidence" value="ECO:0007669"/>
    <property type="project" value="InterPro"/>
</dbReference>
<dbReference type="PANTHER" id="PTHR33676:SF3">
    <property type="entry name" value="COLD-REGULATED PROTEIN 27"/>
    <property type="match status" value="1"/>
</dbReference>
<keyword evidence="3" id="KW-1185">Reference proteome</keyword>
<dbReference type="AlphaFoldDB" id="A0A7N0SXM4"/>
<dbReference type="Gramene" id="Kaladp0011s1228.1.v1.1">
    <property type="protein sequence ID" value="Kaladp0011s1228.1.v1.1"/>
    <property type="gene ID" value="Kaladp0011s1228.v1.1"/>
</dbReference>
<feature type="region of interest" description="Disordered" evidence="1">
    <location>
        <begin position="1"/>
        <end position="36"/>
    </location>
</feature>
<name>A0A7N0SXM4_KALFE</name>
<proteinExistence type="predicted"/>
<dbReference type="GO" id="GO:0009409">
    <property type="term" value="P:response to cold"/>
    <property type="evidence" value="ECO:0007669"/>
    <property type="project" value="InterPro"/>
</dbReference>
<evidence type="ECO:0000313" key="2">
    <source>
        <dbReference type="EnsemblPlants" id="Kaladp0011s1228.1.v1.1"/>
    </source>
</evidence>
<sequence length="235" mass="25872">MEQPDDGGDSRPVVSSDTEMVAAGGDDADGDGFDQEETSKFTRLKPLPIQWTDEKHNLFLESIEASFVDQLYNSMGFLGFELPRKASHDAKSHLRSSIRTSGGQFKTLRGGHWHKINVGNGEHQPDGPNASLGLLSNQWIRHYRHSERHHRLESTICHGKAAAIDQEINSRGKAALPCTFTRSIKISNEVPSNLQCPVFADNDAALSEASGQNFVNEDTVEEKPTALCSTERVST</sequence>
<dbReference type="EnsemblPlants" id="Kaladp0011s1228.1.v1.1">
    <property type="protein sequence ID" value="Kaladp0011s1228.1.v1.1"/>
    <property type="gene ID" value="Kaladp0011s1228.v1.1"/>
</dbReference>
<dbReference type="InterPro" id="IPR044678">
    <property type="entry name" value="COR27/28"/>
</dbReference>
<feature type="compositionally biased region" description="Acidic residues" evidence="1">
    <location>
        <begin position="26"/>
        <end position="36"/>
    </location>
</feature>
<reference evidence="2" key="1">
    <citation type="submission" date="2021-01" db="UniProtKB">
        <authorList>
            <consortium name="EnsemblPlants"/>
        </authorList>
    </citation>
    <scope>IDENTIFICATION</scope>
</reference>
<protein>
    <submittedName>
        <fullName evidence="2">Uncharacterized protein</fullName>
    </submittedName>
</protein>
<organism evidence="2 3">
    <name type="scientific">Kalanchoe fedtschenkoi</name>
    <name type="common">Lavender scallops</name>
    <name type="synonym">South American air plant</name>
    <dbReference type="NCBI Taxonomy" id="63787"/>
    <lineage>
        <taxon>Eukaryota</taxon>
        <taxon>Viridiplantae</taxon>
        <taxon>Streptophyta</taxon>
        <taxon>Embryophyta</taxon>
        <taxon>Tracheophyta</taxon>
        <taxon>Spermatophyta</taxon>
        <taxon>Magnoliopsida</taxon>
        <taxon>eudicotyledons</taxon>
        <taxon>Gunneridae</taxon>
        <taxon>Pentapetalae</taxon>
        <taxon>Saxifragales</taxon>
        <taxon>Crassulaceae</taxon>
        <taxon>Kalanchoe</taxon>
    </lineage>
</organism>
<evidence type="ECO:0000256" key="1">
    <source>
        <dbReference type="SAM" id="MobiDB-lite"/>
    </source>
</evidence>
<dbReference type="PANTHER" id="PTHR33676">
    <property type="entry name" value="COLD REGULATED PROTEIN 27"/>
    <property type="match status" value="1"/>
</dbReference>
<accession>A0A7N0SXM4</accession>
<evidence type="ECO:0000313" key="3">
    <source>
        <dbReference type="Proteomes" id="UP000594263"/>
    </source>
</evidence>
<dbReference type="Proteomes" id="UP000594263">
    <property type="component" value="Unplaced"/>
</dbReference>